<evidence type="ECO:0000313" key="4">
    <source>
        <dbReference type="Proteomes" id="UP001479933"/>
    </source>
</evidence>
<evidence type="ECO:0000256" key="1">
    <source>
        <dbReference type="SAM" id="MobiDB-lite"/>
    </source>
</evidence>
<feature type="compositionally biased region" description="Basic and acidic residues" evidence="1">
    <location>
        <begin position="1"/>
        <end position="11"/>
    </location>
</feature>
<name>A0ABZ2U478_9ACTN</name>
<protein>
    <submittedName>
        <fullName evidence="3">Proline-rich domain-containing protein</fullName>
    </submittedName>
</protein>
<evidence type="ECO:0000256" key="2">
    <source>
        <dbReference type="SAM" id="Phobius"/>
    </source>
</evidence>
<feature type="transmembrane region" description="Helical" evidence="2">
    <location>
        <begin position="171"/>
        <end position="197"/>
    </location>
</feature>
<reference evidence="3 4" key="1">
    <citation type="journal article" date="2023" name="Virus Evol.">
        <title>Computational host range prediction-The good, the bad, and the ugly.</title>
        <authorList>
            <person name="Howell A.A."/>
            <person name="Versoza C.J."/>
            <person name="Pfeifer S.P."/>
        </authorList>
    </citation>
    <scope>NUCLEOTIDE SEQUENCE [LARGE SCALE GENOMIC DNA]</scope>
    <source>
        <strain evidence="3 4">1610/1b</strain>
    </source>
</reference>
<dbReference type="RefSeq" id="WP_275583809.1">
    <property type="nucleotide sequence ID" value="NZ_CP136137.1"/>
</dbReference>
<feature type="compositionally biased region" description="Polar residues" evidence="1">
    <location>
        <begin position="37"/>
        <end position="60"/>
    </location>
</feature>
<keyword evidence="2" id="KW-0472">Membrane</keyword>
<sequence length="385" mass="39841">MTDSDDWRSRPPSDGPQPGDGTPPSSGGPYPGGDPNYGQTPQYGSNPQYGQAPQYGSNPQYGAPQYGTPQYGAPQQQPGTPQSGETPNYGETPQYGAPQYGAPQYGAPQPQYGTPQYGAGAAYGSTPPPGGFGAPGSAPMTVLPKPPSLGDGFQWAWNRYTKNVGPIIGAAAVWGVILVVLTLVLSFIVGALIFAIAGVDRGLSGSITVGASVAVSAVMTIFLVVAGAVAMSCWLNGIITIADGRPVEFSDFFRPRALGTILVISIILGLISALAEVAFGYGLGLSWISSLVSIAIGLLTMWMVYIAADQLTDVSTAMSGGLALSTENFGPTIVVYLISVVLAIVGMLLLVVGLLLTLPISSLLMVYYLRSLTQRPIVAEAAPAY</sequence>
<dbReference type="Proteomes" id="UP001479933">
    <property type="component" value="Chromosome"/>
</dbReference>
<keyword evidence="2" id="KW-1133">Transmembrane helix</keyword>
<organism evidence="3 4">
    <name type="scientific">Gordonia hydrophobica</name>
    <dbReference type="NCBI Taxonomy" id="40516"/>
    <lineage>
        <taxon>Bacteria</taxon>
        <taxon>Bacillati</taxon>
        <taxon>Actinomycetota</taxon>
        <taxon>Actinomycetes</taxon>
        <taxon>Mycobacteriales</taxon>
        <taxon>Gordoniaceae</taxon>
        <taxon>Gordonia</taxon>
    </lineage>
</organism>
<keyword evidence="2" id="KW-0812">Transmembrane</keyword>
<feature type="compositionally biased region" description="Low complexity" evidence="1">
    <location>
        <begin position="12"/>
        <end position="28"/>
    </location>
</feature>
<feature type="region of interest" description="Disordered" evidence="1">
    <location>
        <begin position="1"/>
        <end position="113"/>
    </location>
</feature>
<feature type="transmembrane region" description="Helical" evidence="2">
    <location>
        <begin position="209"/>
        <end position="237"/>
    </location>
</feature>
<proteinExistence type="predicted"/>
<keyword evidence="4" id="KW-1185">Reference proteome</keyword>
<evidence type="ECO:0000313" key="3">
    <source>
        <dbReference type="EMBL" id="WYY07646.1"/>
    </source>
</evidence>
<feature type="compositionally biased region" description="Polar residues" evidence="1">
    <location>
        <begin position="73"/>
        <end position="91"/>
    </location>
</feature>
<feature type="transmembrane region" description="Helical" evidence="2">
    <location>
        <begin position="287"/>
        <end position="308"/>
    </location>
</feature>
<gene>
    <name evidence="3" type="ORF">RVF87_00725</name>
</gene>
<feature type="transmembrane region" description="Helical" evidence="2">
    <location>
        <begin position="257"/>
        <end position="275"/>
    </location>
</feature>
<feature type="transmembrane region" description="Helical" evidence="2">
    <location>
        <begin position="333"/>
        <end position="366"/>
    </location>
</feature>
<accession>A0ABZ2U478</accession>
<dbReference type="EMBL" id="CP136137">
    <property type="protein sequence ID" value="WYY07646.1"/>
    <property type="molecule type" value="Genomic_DNA"/>
</dbReference>